<keyword evidence="7 9" id="KW-0234">DNA repair</keyword>
<evidence type="ECO:0000256" key="6">
    <source>
        <dbReference type="ARBA" id="ARBA00023125"/>
    </source>
</evidence>
<dbReference type="SMART" id="SM00533">
    <property type="entry name" value="MUTSd"/>
    <property type="match status" value="1"/>
</dbReference>
<protein>
    <recommendedName>
        <fullName evidence="2 9">DNA mismatch repair protein MutS</fullName>
    </recommendedName>
</protein>
<dbReference type="SMART" id="SM00534">
    <property type="entry name" value="MUTSac"/>
    <property type="match status" value="1"/>
</dbReference>
<dbReference type="EMBL" id="CP117826">
    <property type="protein sequence ID" value="XCC62704.1"/>
    <property type="molecule type" value="Genomic_DNA"/>
</dbReference>
<feature type="binding site" evidence="9">
    <location>
        <begin position="620"/>
        <end position="627"/>
    </location>
    <ligand>
        <name>ATP</name>
        <dbReference type="ChEBI" id="CHEBI:30616"/>
    </ligand>
</feature>
<dbReference type="InterPro" id="IPR027417">
    <property type="entry name" value="P-loop_NTPase"/>
</dbReference>
<dbReference type="GO" id="GO:0006298">
    <property type="term" value="P:mismatch repair"/>
    <property type="evidence" value="ECO:0007669"/>
    <property type="project" value="UniProtKB-UniRule"/>
</dbReference>
<dbReference type="InterPro" id="IPR000432">
    <property type="entry name" value="DNA_mismatch_repair_MutS_C"/>
</dbReference>
<dbReference type="Pfam" id="PF05190">
    <property type="entry name" value="MutS_IV"/>
    <property type="match status" value="1"/>
</dbReference>
<comment type="function">
    <text evidence="8 9">This protein is involved in the repair of mismatches in DNA. It is possible that it carries out the mismatch recognition step. This protein has a weak ATPase activity.</text>
</comment>
<evidence type="ECO:0000256" key="9">
    <source>
        <dbReference type="HAMAP-Rule" id="MF_00096"/>
    </source>
</evidence>
<dbReference type="InterPro" id="IPR045076">
    <property type="entry name" value="MutS"/>
</dbReference>
<dbReference type="NCBIfam" id="NF003810">
    <property type="entry name" value="PRK05399.1"/>
    <property type="match status" value="1"/>
</dbReference>
<keyword evidence="5 9" id="KW-0067">ATP-binding</keyword>
<dbReference type="Gene3D" id="1.10.1420.10">
    <property type="match status" value="2"/>
</dbReference>
<dbReference type="NCBIfam" id="TIGR01070">
    <property type="entry name" value="mutS1"/>
    <property type="match status" value="1"/>
</dbReference>
<dbReference type="InterPro" id="IPR016151">
    <property type="entry name" value="DNA_mismatch_repair_MutS_N"/>
</dbReference>
<dbReference type="Pfam" id="PF05188">
    <property type="entry name" value="MutS_II"/>
    <property type="match status" value="1"/>
</dbReference>
<keyword evidence="3 9" id="KW-0547">Nucleotide-binding</keyword>
<dbReference type="Gene3D" id="3.40.1170.10">
    <property type="entry name" value="DNA repair protein MutS, domain I"/>
    <property type="match status" value="1"/>
</dbReference>
<keyword evidence="6 9" id="KW-0238">DNA-binding</keyword>
<dbReference type="PANTHER" id="PTHR11361">
    <property type="entry name" value="DNA MISMATCH REPAIR PROTEIN MUTS FAMILY MEMBER"/>
    <property type="match status" value="1"/>
</dbReference>
<dbReference type="FunFam" id="3.40.50.300:FF:000870">
    <property type="entry name" value="MutS protein homolog 4"/>
    <property type="match status" value="1"/>
</dbReference>
<evidence type="ECO:0000256" key="8">
    <source>
        <dbReference type="ARBA" id="ARBA00024647"/>
    </source>
</evidence>
<dbReference type="GO" id="GO:0005524">
    <property type="term" value="F:ATP binding"/>
    <property type="evidence" value="ECO:0007669"/>
    <property type="project" value="UniProtKB-UniRule"/>
</dbReference>
<dbReference type="GO" id="GO:0005829">
    <property type="term" value="C:cytosol"/>
    <property type="evidence" value="ECO:0007669"/>
    <property type="project" value="TreeGrafter"/>
</dbReference>
<evidence type="ECO:0000256" key="1">
    <source>
        <dbReference type="ARBA" id="ARBA00006271"/>
    </source>
</evidence>
<proteinExistence type="inferred from homology"/>
<sequence>MAELTPMMKQYLDLKQEYPDCILMFRLGDFYEMFFEDAETAARVLEIALTGRNCGLKERAPMCGVPYHAVDSYISKLIANGYKVAICDQLEDPRAAQGIVKRGVTRVVTPGTVVENSILNESENNYILCVHYGEQGRYGISYCDVSTGEFVLEELEDDTALFNEMTRLNPQELLIADSHAKEFLIMTGKTRFKNTFVNPYFDWAFEAKAAEKALRGHFKVSSLKGFGCAEMVLGVCAAGALMQYLIDTQKNALLHITTLRTLNERAYMILDPNTRRNLELTQTLMENSKRGSLLWLLDKTQTAMGARLLKKIVLQPLKHLDAINERLDAVGEIRESIYLRESLADSLKHVYDLERIISRISYGSIDAKDCLSLKRSIGILPELHKLLGETKSVLLSRLYSGLDSLQDIYELLDSSISEDAPAGIMDGNIIKPGYDKEIDRLISASKNGKAWLAELEAREKEETGIKNLKIGYNKVFGYYIEVTKSNLSQVPYRYLRKQTLVNCERYITEELKEMEDTILGAEERRKAIEYEAFLKIRDMLGENVGRIQSCAARVAFLDVLQSFACVAYENAYVRPEMADDGLLDIRNGRHPVVESIRRQEFVPNDALLNDDTQNMLLITGPNMAGKSTYMRQVGLIVLMAHIGCFVPASSAHICLVDRIFTRVGASDDLASGQSTFMVEMNELANILNNATPKSLLILDEIGRGTSTTDGLSIAWASVEYIINNIRAKTLFATHYHELVELENMFDGICNYSVAVKEVGHDIIFLHKIVKGGTDRSFGIDVAKLAGLPEEVISQARIFLDRLQEYEISLNGLPRERKEEKPENPSTSALPAYIAELKNVNIDTLTPIEALNLVYSLKKELNHEA</sequence>
<dbReference type="InterPro" id="IPR007696">
    <property type="entry name" value="DNA_mismatch_repair_MutS_core"/>
</dbReference>
<dbReference type="SUPFAM" id="SSF53150">
    <property type="entry name" value="DNA repair protein MutS, domain II"/>
    <property type="match status" value="1"/>
</dbReference>
<dbReference type="InterPro" id="IPR007860">
    <property type="entry name" value="DNA_mmatch_repair_MutS_con_dom"/>
</dbReference>
<dbReference type="InterPro" id="IPR036678">
    <property type="entry name" value="MutS_con_dom_sf"/>
</dbReference>
<dbReference type="InterPro" id="IPR007861">
    <property type="entry name" value="DNA_mismatch_repair_MutS_clamp"/>
</dbReference>
<organism evidence="12">
    <name type="scientific">Christensenella massiliensis</name>
    <dbReference type="NCBI Taxonomy" id="1805714"/>
    <lineage>
        <taxon>Bacteria</taxon>
        <taxon>Bacillati</taxon>
        <taxon>Bacillota</taxon>
        <taxon>Clostridia</taxon>
        <taxon>Christensenellales</taxon>
        <taxon>Christensenellaceae</taxon>
        <taxon>Christensenella</taxon>
    </lineage>
</organism>
<feature type="domain" description="DNA mismatch repair proteins mutS family" evidence="11">
    <location>
        <begin position="694"/>
        <end position="710"/>
    </location>
</feature>
<dbReference type="PIRSF" id="PIRSF037677">
    <property type="entry name" value="DNA_mis_repair_Msh6"/>
    <property type="match status" value="1"/>
</dbReference>
<dbReference type="HAMAP" id="MF_00096">
    <property type="entry name" value="MutS"/>
    <property type="match status" value="1"/>
</dbReference>
<dbReference type="Gene3D" id="3.30.420.110">
    <property type="entry name" value="MutS, connector domain"/>
    <property type="match status" value="1"/>
</dbReference>
<evidence type="ECO:0000256" key="2">
    <source>
        <dbReference type="ARBA" id="ARBA00021982"/>
    </source>
</evidence>
<comment type="similarity">
    <text evidence="1 9 10">Belongs to the DNA mismatch repair MutS family.</text>
</comment>
<dbReference type="FunFam" id="3.40.1170.10:FF:000001">
    <property type="entry name" value="DNA mismatch repair protein MutS"/>
    <property type="match status" value="1"/>
</dbReference>
<dbReference type="PROSITE" id="PS00486">
    <property type="entry name" value="DNA_MISMATCH_REPAIR_2"/>
    <property type="match status" value="1"/>
</dbReference>
<dbReference type="AlphaFoldDB" id="A0AAU8AA64"/>
<dbReference type="GO" id="GO:0003684">
    <property type="term" value="F:damaged DNA binding"/>
    <property type="evidence" value="ECO:0007669"/>
    <property type="project" value="UniProtKB-UniRule"/>
</dbReference>
<dbReference type="FunFam" id="1.10.1420.10:FF:000007">
    <property type="entry name" value="DNA mismatch repair protein MutS"/>
    <property type="match status" value="1"/>
</dbReference>
<dbReference type="InterPro" id="IPR017261">
    <property type="entry name" value="DNA_mismatch_repair_MutS/MSH"/>
</dbReference>
<dbReference type="Pfam" id="PF00488">
    <property type="entry name" value="MutS_V"/>
    <property type="match status" value="1"/>
</dbReference>
<dbReference type="CDD" id="cd03284">
    <property type="entry name" value="ABC_MutS1"/>
    <property type="match status" value="1"/>
</dbReference>
<dbReference type="PANTHER" id="PTHR11361:SF34">
    <property type="entry name" value="DNA MISMATCH REPAIR PROTEIN MSH1, MITOCHONDRIAL"/>
    <property type="match status" value="1"/>
</dbReference>
<dbReference type="InterPro" id="IPR005748">
    <property type="entry name" value="DNA_mismatch_repair_MutS"/>
</dbReference>
<dbReference type="InterPro" id="IPR036187">
    <property type="entry name" value="DNA_mismatch_repair_MutS_sf"/>
</dbReference>
<dbReference type="SUPFAM" id="SSF52540">
    <property type="entry name" value="P-loop containing nucleoside triphosphate hydrolases"/>
    <property type="match status" value="1"/>
</dbReference>
<evidence type="ECO:0000259" key="11">
    <source>
        <dbReference type="PROSITE" id="PS00486"/>
    </source>
</evidence>
<evidence type="ECO:0000256" key="3">
    <source>
        <dbReference type="ARBA" id="ARBA00022741"/>
    </source>
</evidence>
<gene>
    <name evidence="9 12" type="primary">mutS</name>
    <name evidence="12" type="ORF">PUP29_01885</name>
</gene>
<evidence type="ECO:0000313" key="12">
    <source>
        <dbReference type="EMBL" id="XCC62704.1"/>
    </source>
</evidence>
<dbReference type="InterPro" id="IPR007695">
    <property type="entry name" value="DNA_mismatch_repair_MutS-lik_N"/>
</dbReference>
<dbReference type="RefSeq" id="WP_353423719.1">
    <property type="nucleotide sequence ID" value="NZ_CP117826.1"/>
</dbReference>
<dbReference type="Gene3D" id="6.10.140.430">
    <property type="match status" value="1"/>
</dbReference>
<dbReference type="Gene3D" id="3.40.50.300">
    <property type="entry name" value="P-loop containing nucleotide triphosphate hydrolases"/>
    <property type="match status" value="1"/>
</dbReference>
<dbReference type="Pfam" id="PF01624">
    <property type="entry name" value="MutS_I"/>
    <property type="match status" value="1"/>
</dbReference>
<accession>A0AAU8AA64</accession>
<dbReference type="GO" id="GO:0140664">
    <property type="term" value="F:ATP-dependent DNA damage sensor activity"/>
    <property type="evidence" value="ECO:0007669"/>
    <property type="project" value="InterPro"/>
</dbReference>
<evidence type="ECO:0000256" key="4">
    <source>
        <dbReference type="ARBA" id="ARBA00022763"/>
    </source>
</evidence>
<dbReference type="SUPFAM" id="SSF55271">
    <property type="entry name" value="DNA repair protein MutS, domain I"/>
    <property type="match status" value="1"/>
</dbReference>
<evidence type="ECO:0000256" key="10">
    <source>
        <dbReference type="RuleBase" id="RU003756"/>
    </source>
</evidence>
<reference evidence="12" key="1">
    <citation type="submission" date="2023-02" db="EMBL/GenBank/DDBJ databases">
        <title>Gut commensal Christensenella minuta modulates host metabolism via a new class of secondary bile acids.</title>
        <authorList>
            <person name="Liu C."/>
        </authorList>
    </citation>
    <scope>NUCLEOTIDE SEQUENCE</scope>
    <source>
        <strain evidence="12">CA70</strain>
    </source>
</reference>
<keyword evidence="4 9" id="KW-0227">DNA damage</keyword>
<dbReference type="GO" id="GO:0030983">
    <property type="term" value="F:mismatched DNA binding"/>
    <property type="evidence" value="ECO:0007669"/>
    <property type="project" value="InterPro"/>
</dbReference>
<name>A0AAU8AA64_9FIRM</name>
<dbReference type="SUPFAM" id="SSF48334">
    <property type="entry name" value="DNA repair protein MutS, domain III"/>
    <property type="match status" value="1"/>
</dbReference>
<dbReference type="Pfam" id="PF05192">
    <property type="entry name" value="MutS_III"/>
    <property type="match status" value="1"/>
</dbReference>
<evidence type="ECO:0000256" key="7">
    <source>
        <dbReference type="ARBA" id="ARBA00023204"/>
    </source>
</evidence>
<evidence type="ECO:0000256" key="5">
    <source>
        <dbReference type="ARBA" id="ARBA00022840"/>
    </source>
</evidence>